<name>A0A1W2FEL3_9PSEU</name>
<feature type="compositionally biased region" description="Basic and acidic residues" evidence="1">
    <location>
        <begin position="1"/>
        <end position="25"/>
    </location>
</feature>
<evidence type="ECO:0000256" key="1">
    <source>
        <dbReference type="SAM" id="MobiDB-lite"/>
    </source>
</evidence>
<evidence type="ECO:0000313" key="2">
    <source>
        <dbReference type="EMBL" id="SMD20066.1"/>
    </source>
</evidence>
<gene>
    <name evidence="2" type="ORF">SAMN05660733_05809</name>
</gene>
<sequence>MTQRESDQHGFVKDDHLKKEVENELRANGPTRSETWREPEMPEPGENPGESRDR</sequence>
<dbReference type="Proteomes" id="UP000192840">
    <property type="component" value="Unassembled WGS sequence"/>
</dbReference>
<organism evidence="2 3">
    <name type="scientific">Lentzea albidocapillata</name>
    <dbReference type="NCBI Taxonomy" id="40571"/>
    <lineage>
        <taxon>Bacteria</taxon>
        <taxon>Bacillati</taxon>
        <taxon>Actinomycetota</taxon>
        <taxon>Actinomycetes</taxon>
        <taxon>Pseudonocardiales</taxon>
        <taxon>Pseudonocardiaceae</taxon>
        <taxon>Lentzea</taxon>
    </lineage>
</organism>
<keyword evidence="3" id="KW-1185">Reference proteome</keyword>
<accession>A0A1W2FEL3</accession>
<protein>
    <submittedName>
        <fullName evidence="2">Uncharacterized protein</fullName>
    </submittedName>
</protein>
<dbReference type="EMBL" id="FWYC01000013">
    <property type="protein sequence ID" value="SMD20066.1"/>
    <property type="molecule type" value="Genomic_DNA"/>
</dbReference>
<dbReference type="RefSeq" id="WP_169746030.1">
    <property type="nucleotide sequence ID" value="NZ_FWYC01000013.1"/>
</dbReference>
<dbReference type="STRING" id="40571.SAMN05660733_05809"/>
<proteinExistence type="predicted"/>
<reference evidence="3" key="1">
    <citation type="submission" date="2017-04" db="EMBL/GenBank/DDBJ databases">
        <authorList>
            <person name="Varghese N."/>
            <person name="Submissions S."/>
        </authorList>
    </citation>
    <scope>NUCLEOTIDE SEQUENCE [LARGE SCALE GENOMIC DNA]</scope>
    <source>
        <strain evidence="3">DSM 44073</strain>
    </source>
</reference>
<feature type="region of interest" description="Disordered" evidence="1">
    <location>
        <begin position="1"/>
        <end position="54"/>
    </location>
</feature>
<dbReference type="AlphaFoldDB" id="A0A1W2FEL3"/>
<evidence type="ECO:0000313" key="3">
    <source>
        <dbReference type="Proteomes" id="UP000192840"/>
    </source>
</evidence>